<dbReference type="GO" id="GO:0016279">
    <property type="term" value="F:protein-lysine N-methyltransferase activity"/>
    <property type="evidence" value="ECO:0007669"/>
    <property type="project" value="TreeGrafter"/>
</dbReference>
<feature type="non-terminal residue" evidence="3">
    <location>
        <position position="1"/>
    </location>
</feature>
<feature type="compositionally biased region" description="Basic and acidic residues" evidence="1">
    <location>
        <begin position="397"/>
        <end position="408"/>
    </location>
</feature>
<feature type="region of interest" description="Disordered" evidence="1">
    <location>
        <begin position="835"/>
        <end position="862"/>
    </location>
</feature>
<dbReference type="PANTHER" id="PTHR13271:SF121">
    <property type="entry name" value="SET DOMAIN-CONTAINING PROTEIN"/>
    <property type="match status" value="1"/>
</dbReference>
<comment type="caution">
    <text evidence="3">The sequence shown here is derived from an EMBL/GenBank/DDBJ whole genome shotgun (WGS) entry which is preliminary data.</text>
</comment>
<dbReference type="PANTHER" id="PTHR13271">
    <property type="entry name" value="UNCHARACTERIZED PUTATIVE METHYLTRANSFERASE"/>
    <property type="match status" value="1"/>
</dbReference>
<feature type="region of interest" description="Disordered" evidence="1">
    <location>
        <begin position="397"/>
        <end position="426"/>
    </location>
</feature>
<evidence type="ECO:0000256" key="2">
    <source>
        <dbReference type="SAM" id="SignalP"/>
    </source>
</evidence>
<protein>
    <recommendedName>
        <fullName evidence="5">Rubisco LSMT substrate-binding domain-containing protein</fullName>
    </recommendedName>
</protein>
<evidence type="ECO:0000313" key="3">
    <source>
        <dbReference type="EMBL" id="EJK48057.1"/>
    </source>
</evidence>
<keyword evidence="2" id="KW-0732">Signal</keyword>
<dbReference type="OrthoDB" id="48620at2759"/>
<feature type="compositionally biased region" description="Basic and acidic residues" evidence="1">
    <location>
        <begin position="835"/>
        <end position="845"/>
    </location>
</feature>
<dbReference type="SUPFAM" id="SSF82199">
    <property type="entry name" value="SET domain"/>
    <property type="match status" value="1"/>
</dbReference>
<dbReference type="CDD" id="cd10527">
    <property type="entry name" value="SET_LSMT"/>
    <property type="match status" value="1"/>
</dbReference>
<evidence type="ECO:0000256" key="1">
    <source>
        <dbReference type="SAM" id="MobiDB-lite"/>
    </source>
</evidence>
<dbReference type="AlphaFoldDB" id="K0RMT7"/>
<dbReference type="InterPro" id="IPR046341">
    <property type="entry name" value="SET_dom_sf"/>
</dbReference>
<dbReference type="OMA" id="YLIHERF"/>
<proteinExistence type="predicted"/>
<name>K0RMT7_THAOC</name>
<gene>
    <name evidence="3" type="ORF">THAOC_33180</name>
</gene>
<sequence length="862" mass="95409">TGMNKVTMHLVIAAYLLVESCQHAHPDKFESGSRWGPLLDVLPRDIVPILATFDDDAFEALSDENLEHNGKTAANQLASAYFGDPELEMTEGIKDLVEDIIESRLDPGAGFPAGCVEPAEFLRWFSVIESRGITVSGSVRLLPLAHMINFAPQPDRGDGMIKLPFAAYNTLNDDGSVTVRSDRDVYLNGSDDRTCRDDGTDGTHSAWEVTMIPISQRRGLVPGVPRDGHAGESQQLREDIGHALPEPSQDEEGNADAENFEVLNDICVRADGTLVGDGMVVGSRPISDSIAILLLIAGGEVWGPSKKAPEELREKCIAAVESEDEVRATLRCARYPGSGRIVSEAVRDAARLQLTGPLTDDALRRRLNVARSRGKSQRAAALEFRLEDRRILAEVAKGENERRPKDETDPTSADSEEEEEEERTRTLPERVEKFNDFIASLDLPVNKIEARILEGRGGDRFGDISMLGAFATEDIGQEEVYISLSPGSVIDATTAISEAEQSSPGLADLLKKLAFGDYYTIVLYLLHERFVVGERSKWWPYLDIMPTVGEMRRYHPIFIPEEDLNTKLVGTDVRNFLIGYLTQASKRHEFLGQFIEAHEILGWDVLLDKSKVYWAFAIVDSRSIIYEGRRHLVPLLDLVNAGTEGRKRKTVVEDDSVVTRASGAVTAGSEVLENYALPNYELFVFRGFILKNNPDDCALVDGMRINRDDPGAETAAEHLTSRKPLFCIKDADSLNKIAHFLRVKHGLPLSDEDEFMDKDVKSMITQVLQKRALRMMDFAQFEMASALEMASTDGGLDSLNGHPAEMLLLMILNDDLRHYTGALIDHVVAQNTARGSEKVTQEKSSSKCRPQAPSQGPRGQQH</sequence>
<feature type="compositionally biased region" description="Polar residues" evidence="1">
    <location>
        <begin position="852"/>
        <end position="862"/>
    </location>
</feature>
<accession>K0RMT7</accession>
<keyword evidence="4" id="KW-1185">Reference proteome</keyword>
<dbReference type="Gene3D" id="3.90.1410.10">
    <property type="entry name" value="set domain protein methyltransferase, domain 1"/>
    <property type="match status" value="2"/>
</dbReference>
<feature type="chain" id="PRO_5003836401" description="Rubisco LSMT substrate-binding domain-containing protein" evidence="2">
    <location>
        <begin position="24"/>
        <end position="862"/>
    </location>
</feature>
<organism evidence="3 4">
    <name type="scientific">Thalassiosira oceanica</name>
    <name type="common">Marine diatom</name>
    <dbReference type="NCBI Taxonomy" id="159749"/>
    <lineage>
        <taxon>Eukaryota</taxon>
        <taxon>Sar</taxon>
        <taxon>Stramenopiles</taxon>
        <taxon>Ochrophyta</taxon>
        <taxon>Bacillariophyta</taxon>
        <taxon>Coscinodiscophyceae</taxon>
        <taxon>Thalassiosirophycidae</taxon>
        <taxon>Thalassiosirales</taxon>
        <taxon>Thalassiosiraceae</taxon>
        <taxon>Thalassiosira</taxon>
    </lineage>
</organism>
<evidence type="ECO:0008006" key="5">
    <source>
        <dbReference type="Google" id="ProtNLM"/>
    </source>
</evidence>
<dbReference type="eggNOG" id="ENOG502S886">
    <property type="taxonomic scope" value="Eukaryota"/>
</dbReference>
<dbReference type="Proteomes" id="UP000266841">
    <property type="component" value="Unassembled WGS sequence"/>
</dbReference>
<dbReference type="EMBL" id="AGNL01046332">
    <property type="protein sequence ID" value="EJK48057.1"/>
    <property type="molecule type" value="Genomic_DNA"/>
</dbReference>
<feature type="signal peptide" evidence="2">
    <location>
        <begin position="1"/>
        <end position="23"/>
    </location>
</feature>
<reference evidence="3 4" key="1">
    <citation type="journal article" date="2012" name="Genome Biol.">
        <title>Genome and low-iron response of an oceanic diatom adapted to chronic iron limitation.</title>
        <authorList>
            <person name="Lommer M."/>
            <person name="Specht M."/>
            <person name="Roy A.S."/>
            <person name="Kraemer L."/>
            <person name="Andreson R."/>
            <person name="Gutowska M.A."/>
            <person name="Wolf J."/>
            <person name="Bergner S.V."/>
            <person name="Schilhabel M.B."/>
            <person name="Klostermeier U.C."/>
            <person name="Beiko R.G."/>
            <person name="Rosenstiel P."/>
            <person name="Hippler M."/>
            <person name="Laroche J."/>
        </authorList>
    </citation>
    <scope>NUCLEOTIDE SEQUENCE [LARGE SCALE GENOMIC DNA]</scope>
    <source>
        <strain evidence="3 4">CCMP1005</strain>
    </source>
</reference>
<dbReference type="InterPro" id="IPR050600">
    <property type="entry name" value="SETD3_SETD6_MTase"/>
</dbReference>
<evidence type="ECO:0000313" key="4">
    <source>
        <dbReference type="Proteomes" id="UP000266841"/>
    </source>
</evidence>